<dbReference type="GO" id="GO:0008083">
    <property type="term" value="F:growth factor activity"/>
    <property type="evidence" value="ECO:0000318"/>
    <property type="project" value="GO_Central"/>
</dbReference>
<dbReference type="Pfam" id="PF07645">
    <property type="entry name" value="EGF_CA"/>
    <property type="match status" value="2"/>
</dbReference>
<dbReference type="SUPFAM" id="SSF63825">
    <property type="entry name" value="YWTD domain"/>
    <property type="match status" value="2"/>
</dbReference>
<keyword evidence="5" id="KW-0325">Glycoprotein</keyword>
<feature type="domain" description="EGF-like" evidence="11">
    <location>
        <begin position="943"/>
        <end position="984"/>
    </location>
</feature>
<name>A0A8J1MX61_XENLA</name>
<feature type="domain" description="EGF-like" evidence="11">
    <location>
        <begin position="882"/>
        <end position="922"/>
    </location>
</feature>
<comment type="caution">
    <text evidence="6">Lacks conserved residue(s) required for the propagation of feature annotation.</text>
</comment>
<dbReference type="InterPro" id="IPR018097">
    <property type="entry name" value="EGF_Ca-bd_CS"/>
</dbReference>
<evidence type="ECO:0000256" key="2">
    <source>
        <dbReference type="ARBA" id="ARBA00022729"/>
    </source>
</evidence>
<dbReference type="InterPro" id="IPR000152">
    <property type="entry name" value="EGF-type_Asp/Asn_hydroxyl_site"/>
</dbReference>
<dbReference type="AlphaFoldDB" id="A0A8J1MX61"/>
<feature type="domain" description="EGF-like" evidence="11">
    <location>
        <begin position="840"/>
        <end position="881"/>
    </location>
</feature>
<keyword evidence="3" id="KW-0677">Repeat</keyword>
<dbReference type="PROSITE" id="PS00010">
    <property type="entry name" value="ASX_HYDROXYL"/>
    <property type="match status" value="2"/>
</dbReference>
<evidence type="ECO:0000313" key="13">
    <source>
        <dbReference type="RefSeq" id="XP_041446056.1"/>
    </source>
</evidence>
<dbReference type="PANTHER" id="PTHR46513">
    <property type="entry name" value="VITELLOGENIN RECEPTOR-LIKE PROTEIN-RELATED-RELATED"/>
    <property type="match status" value="1"/>
</dbReference>
<feature type="repeat" description="LDL-receptor class B" evidence="7">
    <location>
        <begin position="528"/>
        <end position="570"/>
    </location>
</feature>
<reference evidence="13" key="1">
    <citation type="submission" date="2025-08" db="UniProtKB">
        <authorList>
            <consortium name="RefSeq"/>
        </authorList>
    </citation>
    <scope>IDENTIFICATION</scope>
    <source>
        <strain evidence="13">J_2021</strain>
        <tissue evidence="13">Erythrocytes</tissue>
    </source>
</reference>
<dbReference type="GO" id="GO:0043410">
    <property type="term" value="P:positive regulation of MAPK cascade"/>
    <property type="evidence" value="ECO:0000318"/>
    <property type="project" value="GO_Central"/>
</dbReference>
<dbReference type="InterPro" id="IPR009030">
    <property type="entry name" value="Growth_fac_rcpt_cys_sf"/>
</dbReference>
<dbReference type="CDD" id="cd00054">
    <property type="entry name" value="EGF_CA"/>
    <property type="match status" value="2"/>
</dbReference>
<evidence type="ECO:0000256" key="10">
    <source>
        <dbReference type="SAM" id="SignalP"/>
    </source>
</evidence>
<dbReference type="Pfam" id="PF12662">
    <property type="entry name" value="cEGF"/>
    <property type="match status" value="1"/>
</dbReference>
<dbReference type="InterPro" id="IPR026823">
    <property type="entry name" value="cEGF"/>
</dbReference>
<feature type="disulfide bond" evidence="6">
    <location>
        <begin position="974"/>
        <end position="983"/>
    </location>
</feature>
<evidence type="ECO:0000256" key="4">
    <source>
        <dbReference type="ARBA" id="ARBA00023157"/>
    </source>
</evidence>
<dbReference type="Proteomes" id="UP000186698">
    <property type="component" value="Chromosome 1L"/>
</dbReference>
<evidence type="ECO:0000256" key="1">
    <source>
        <dbReference type="ARBA" id="ARBA00022536"/>
    </source>
</evidence>
<feature type="repeat" description="LDL-receptor class B" evidence="7">
    <location>
        <begin position="658"/>
        <end position="700"/>
    </location>
</feature>
<dbReference type="SMART" id="SM00179">
    <property type="entry name" value="EGF_CA"/>
    <property type="match status" value="6"/>
</dbReference>
<feature type="domain" description="EGF-like" evidence="11">
    <location>
        <begin position="801"/>
        <end position="839"/>
    </location>
</feature>
<dbReference type="GO" id="GO:0007173">
    <property type="term" value="P:epidermal growth factor receptor signaling pathway"/>
    <property type="evidence" value="ECO:0000318"/>
    <property type="project" value="GO_Central"/>
</dbReference>
<dbReference type="InterPro" id="IPR000742">
    <property type="entry name" value="EGF"/>
</dbReference>
<evidence type="ECO:0000256" key="9">
    <source>
        <dbReference type="SAM" id="Phobius"/>
    </source>
</evidence>
<evidence type="ECO:0000256" key="7">
    <source>
        <dbReference type="PROSITE-ProRule" id="PRU00461"/>
    </source>
</evidence>
<dbReference type="KEGG" id="xla:108710179"/>
<dbReference type="FunFam" id="2.10.25.10:FF:000038">
    <property type="entry name" value="Fibrillin 2"/>
    <property type="match status" value="1"/>
</dbReference>
<feature type="chain" id="PRO_5035202634" evidence="10">
    <location>
        <begin position="23"/>
        <end position="1067"/>
    </location>
</feature>
<dbReference type="FunFam" id="2.10.25.10:FF:000219">
    <property type="entry name" value="Pro-epidermal growth factor"/>
    <property type="match status" value="1"/>
</dbReference>
<dbReference type="FunFam" id="2.120.10.30:FF:000036">
    <property type="entry name" value="Pro-epidermal growth factor"/>
    <property type="match status" value="1"/>
</dbReference>
<dbReference type="RefSeq" id="XP_041446056.1">
    <property type="nucleotide sequence ID" value="XM_041590122.1"/>
</dbReference>
<feature type="disulfide bond" evidence="6">
    <location>
        <begin position="955"/>
        <end position="972"/>
    </location>
</feature>
<keyword evidence="1 6" id="KW-0245">EGF-like domain</keyword>
<dbReference type="Pfam" id="PF14670">
    <property type="entry name" value="FXa_inhibition"/>
    <property type="match status" value="1"/>
</dbReference>
<evidence type="ECO:0000256" key="8">
    <source>
        <dbReference type="SAM" id="MobiDB-lite"/>
    </source>
</evidence>
<feature type="region of interest" description="Disordered" evidence="8">
    <location>
        <begin position="747"/>
        <end position="784"/>
    </location>
</feature>
<dbReference type="InterPro" id="IPR050778">
    <property type="entry name" value="Cueball_EGF_LRP_Nidogen"/>
</dbReference>
<dbReference type="SUPFAM" id="SSF57184">
    <property type="entry name" value="Growth factor receptor domain"/>
    <property type="match status" value="1"/>
</dbReference>
<dbReference type="Gene3D" id="2.120.10.30">
    <property type="entry name" value="TolB, C-terminal domain"/>
    <property type="match status" value="2"/>
</dbReference>
<dbReference type="SMART" id="SM00135">
    <property type="entry name" value="LY"/>
    <property type="match status" value="9"/>
</dbReference>
<feature type="region of interest" description="Disordered" evidence="8">
    <location>
        <begin position="1037"/>
        <end position="1067"/>
    </location>
</feature>
<feature type="repeat" description="LDL-receptor class B" evidence="7">
    <location>
        <begin position="614"/>
        <end position="657"/>
    </location>
</feature>
<dbReference type="SUPFAM" id="SSF57196">
    <property type="entry name" value="EGF/Laminin"/>
    <property type="match status" value="5"/>
</dbReference>
<dbReference type="OrthoDB" id="4062651at2759"/>
<dbReference type="FunFam" id="2.10.25.10:FF:000362">
    <property type="entry name" value="Pro-epidermal growth factor"/>
    <property type="match status" value="1"/>
</dbReference>
<dbReference type="CTD" id="108710179"/>
<dbReference type="PROSITE" id="PS00022">
    <property type="entry name" value="EGF_1"/>
    <property type="match status" value="1"/>
</dbReference>
<dbReference type="PROSITE" id="PS01187">
    <property type="entry name" value="EGF_CA"/>
    <property type="match status" value="2"/>
</dbReference>
<evidence type="ECO:0000313" key="12">
    <source>
        <dbReference type="Proteomes" id="UP000186698"/>
    </source>
</evidence>
<organism evidence="12 13">
    <name type="scientific">Xenopus laevis</name>
    <name type="common">African clawed frog</name>
    <dbReference type="NCBI Taxonomy" id="8355"/>
    <lineage>
        <taxon>Eukaryota</taxon>
        <taxon>Metazoa</taxon>
        <taxon>Chordata</taxon>
        <taxon>Craniata</taxon>
        <taxon>Vertebrata</taxon>
        <taxon>Euteleostomi</taxon>
        <taxon>Amphibia</taxon>
        <taxon>Batrachia</taxon>
        <taxon>Anura</taxon>
        <taxon>Pipoidea</taxon>
        <taxon>Pipidae</taxon>
        <taxon>Xenopodinae</taxon>
        <taxon>Xenopus</taxon>
        <taxon>Xenopus</taxon>
    </lineage>
</organism>
<keyword evidence="4 6" id="KW-1015">Disulfide bond</keyword>
<accession>A0A8J1MX61</accession>
<dbReference type="PROSITE" id="PS50026">
    <property type="entry name" value="EGF_3"/>
    <property type="match status" value="4"/>
</dbReference>
<dbReference type="PANTHER" id="PTHR46513:SF5">
    <property type="entry name" value="PRO-EPIDERMAL GROWTH FACTOR"/>
    <property type="match status" value="1"/>
</dbReference>
<dbReference type="PROSITE" id="PS01186">
    <property type="entry name" value="EGF_2"/>
    <property type="match status" value="4"/>
</dbReference>
<evidence type="ECO:0000256" key="3">
    <source>
        <dbReference type="ARBA" id="ARBA00022737"/>
    </source>
</evidence>
<dbReference type="GO" id="GO:0060070">
    <property type="term" value="P:canonical Wnt signaling pathway"/>
    <property type="evidence" value="ECO:0007669"/>
    <property type="project" value="TreeGrafter"/>
</dbReference>
<dbReference type="GO" id="GO:0005509">
    <property type="term" value="F:calcium ion binding"/>
    <property type="evidence" value="ECO:0007669"/>
    <property type="project" value="InterPro"/>
</dbReference>
<evidence type="ECO:0000256" key="6">
    <source>
        <dbReference type="PROSITE-ProRule" id="PRU00076"/>
    </source>
</evidence>
<keyword evidence="9" id="KW-0812">Transmembrane</keyword>
<dbReference type="GO" id="GO:0017147">
    <property type="term" value="F:Wnt-protein binding"/>
    <property type="evidence" value="ECO:0007669"/>
    <property type="project" value="TreeGrafter"/>
</dbReference>
<keyword evidence="12" id="KW-1185">Reference proteome</keyword>
<gene>
    <name evidence="13" type="primary">egf.L</name>
</gene>
<dbReference type="Pfam" id="PF00058">
    <property type="entry name" value="Ldl_recept_b"/>
    <property type="match status" value="2"/>
</dbReference>
<sequence>MFFLLTALWPFVFDVVLLHTQGNLLWDCTATPHPEDNAGYECNALVPFLIFSHGSGIFSINSDGTNLRKVVPSAGSTLQLDFVQQENRLYWLDQNKGFLQRMYLNGSKHERLRAVGKGSTGFAIDWKHNAIFWANQHKGTIELTSGNEKKSRVLLRGLFNPMFIAIDPFAGLLFWSCNSSLTVIQKANLDGNNVTAITELSGALIGLTLDTDNRQIFWVLSKIDRDDAIIGSCSYNGDSVILIKHLRPSPRYHVLGFSLLYDHIYYSEWKSGSIRIINKFTGKDIVSISLKPSITEIINLKVVHPVRSYSVLNSSSNKGPESCFIAKKHCTETCEIDAVKEKCHCMHGFVLSSDGRHCEDINECALWNHGCTLGCENIPGSYFCTCPEGYVLLPDNKACHDETPCLPEHIGCSYGCVQTVKGPMCTCPEGSVLSEDGKSCTGCTSPDNGGCSHICIISGPGTWQCDCFAGYYLQMDRKRCLASGPRPYLMFANVHDIRRINFDGTNYESILDSQIGRVFALDYDPVEHRIYFAHTALKCIESANMDGSDRRKIISGGLSVLEGLTVDAINRKLYWTDRGKSCIESSDLNGENWNILIQENNIQPRGICVHPLAKKLFWTDVGANPHIESSNLEGLERVVIISKDLIWPSGITVDHLTDTIYWCDAKKSIIESAHLDGTNRQSFSQNDVGHPFDISVFEDHLWVSDWVQPSLIRIEKRNIQNWVRLRGNMQRPSSVVIVHPLAKPVVADDSPLPRKEKDGNNQTAHSESFFPGPLPSSNTEMGTREASSSRNGLVAEIMVSDDSGCIDIHCDINAHCVSSEDGPRCQCLEGFSGNGKSCHDIDECSLHIAACHAHQTECIDTEGGYICKCKYGYIGNGLHCIDIDECSLGTHTCGENAVCTNTEGNYTCTCTNAFPGSTVDCTEFSTTINTPIMSTNNVPGKTVIRECPLSYDGYCLNGGVCIHFPQLEDYGCRCVSGYIGERCQFDDLKSWEKHVTQMKIQNVTIAVSLLLLLLILGLGSFATYHYRHQMIQRKSHFKQETAPGNTEKPICSTSLSRSSEPGCLGKC</sequence>
<dbReference type="GO" id="GO:0005886">
    <property type="term" value="C:plasma membrane"/>
    <property type="evidence" value="ECO:0000318"/>
    <property type="project" value="GO_Central"/>
</dbReference>
<dbReference type="FunFam" id="2.120.10.30:FF:000241">
    <property type="entry name" value="Low-density lipoprotein receptor-related protein 6"/>
    <property type="match status" value="1"/>
</dbReference>
<dbReference type="GO" id="GO:0008284">
    <property type="term" value="P:positive regulation of cell population proliferation"/>
    <property type="evidence" value="ECO:0000318"/>
    <property type="project" value="GO_Central"/>
</dbReference>
<evidence type="ECO:0000259" key="11">
    <source>
        <dbReference type="PROSITE" id="PS50026"/>
    </source>
</evidence>
<keyword evidence="2 10" id="KW-0732">Signal</keyword>
<dbReference type="GO" id="GO:0042813">
    <property type="term" value="F:Wnt receptor activity"/>
    <property type="evidence" value="ECO:0007669"/>
    <property type="project" value="TreeGrafter"/>
</dbReference>
<feature type="repeat" description="LDL-receptor class B" evidence="7">
    <location>
        <begin position="571"/>
        <end position="613"/>
    </location>
</feature>
<dbReference type="SMART" id="SM00181">
    <property type="entry name" value="EGF"/>
    <property type="match status" value="8"/>
</dbReference>
<dbReference type="FunFam" id="2.10.25.10:FF:000010">
    <property type="entry name" value="Pro-epidermal growth factor"/>
    <property type="match status" value="1"/>
</dbReference>
<dbReference type="PROSITE" id="PS51120">
    <property type="entry name" value="LDLRB"/>
    <property type="match status" value="4"/>
</dbReference>
<feature type="compositionally biased region" description="Polar residues" evidence="8">
    <location>
        <begin position="775"/>
        <end position="784"/>
    </location>
</feature>
<feature type="signal peptide" evidence="10">
    <location>
        <begin position="1"/>
        <end position="22"/>
    </location>
</feature>
<feature type="transmembrane region" description="Helical" evidence="9">
    <location>
        <begin position="1003"/>
        <end position="1024"/>
    </location>
</feature>
<dbReference type="InterPro" id="IPR011042">
    <property type="entry name" value="6-blade_b-propeller_TolB-like"/>
</dbReference>
<dbReference type="InterPro" id="IPR000033">
    <property type="entry name" value="LDLR_classB_rpt"/>
</dbReference>
<proteinExistence type="predicted"/>
<keyword evidence="9" id="KW-1133">Transmembrane helix</keyword>
<dbReference type="Gene3D" id="2.10.25.10">
    <property type="entry name" value="Laminin"/>
    <property type="match status" value="7"/>
</dbReference>
<dbReference type="InterPro" id="IPR049883">
    <property type="entry name" value="NOTCH1_EGF-like"/>
</dbReference>
<evidence type="ECO:0000256" key="5">
    <source>
        <dbReference type="ARBA" id="ARBA00023180"/>
    </source>
</evidence>
<protein>
    <submittedName>
        <fullName evidence="13">Pro-epidermal growth factor</fullName>
    </submittedName>
</protein>
<keyword evidence="9" id="KW-0472">Membrane</keyword>
<dbReference type="InterPro" id="IPR001881">
    <property type="entry name" value="EGF-like_Ca-bd_dom"/>
</dbReference>
<dbReference type="GeneID" id="108710179"/>